<dbReference type="EMBL" id="JYDW01000085">
    <property type="protein sequence ID" value="KRZ56904.1"/>
    <property type="molecule type" value="Genomic_DNA"/>
</dbReference>
<evidence type="ECO:0000313" key="1">
    <source>
        <dbReference type="EMBL" id="KRZ56904.1"/>
    </source>
</evidence>
<sequence>MKSAVKQLIRMQTVIADLKALANLQIIKSAQLATEIKLPYNTKNCYSYNLNPIKYIYVRLIKGVQAEKR</sequence>
<name>A0A0V1LBN5_9BILA</name>
<comment type="caution">
    <text evidence="1">The sequence shown here is derived from an EMBL/GenBank/DDBJ whole genome shotgun (WGS) entry which is preliminary data.</text>
</comment>
<proteinExistence type="predicted"/>
<gene>
    <name evidence="1" type="ORF">T02_8014</name>
</gene>
<evidence type="ECO:0000313" key="2">
    <source>
        <dbReference type="Proteomes" id="UP000054721"/>
    </source>
</evidence>
<dbReference type="AlphaFoldDB" id="A0A0V1LBN5"/>
<organism evidence="1 2">
    <name type="scientific">Trichinella nativa</name>
    <dbReference type="NCBI Taxonomy" id="6335"/>
    <lineage>
        <taxon>Eukaryota</taxon>
        <taxon>Metazoa</taxon>
        <taxon>Ecdysozoa</taxon>
        <taxon>Nematoda</taxon>
        <taxon>Enoplea</taxon>
        <taxon>Dorylaimia</taxon>
        <taxon>Trichinellida</taxon>
        <taxon>Trichinellidae</taxon>
        <taxon>Trichinella</taxon>
    </lineage>
</organism>
<protein>
    <submittedName>
        <fullName evidence="1">Uncharacterized protein</fullName>
    </submittedName>
</protein>
<dbReference type="Proteomes" id="UP000054721">
    <property type="component" value="Unassembled WGS sequence"/>
</dbReference>
<accession>A0A0V1LBN5</accession>
<keyword evidence="2" id="KW-1185">Reference proteome</keyword>
<reference evidence="1 2" key="1">
    <citation type="submission" date="2015-05" db="EMBL/GenBank/DDBJ databases">
        <title>Evolution of Trichinella species and genotypes.</title>
        <authorList>
            <person name="Korhonen P.K."/>
            <person name="Edoardo P."/>
            <person name="Giuseppe L.R."/>
            <person name="Gasser R.B."/>
        </authorList>
    </citation>
    <scope>NUCLEOTIDE SEQUENCE [LARGE SCALE GENOMIC DNA]</scope>
    <source>
        <strain evidence="1">ISS10</strain>
    </source>
</reference>